<organism evidence="1 2">
    <name type="scientific">Blastopirellula marina DSM 3645</name>
    <dbReference type="NCBI Taxonomy" id="314230"/>
    <lineage>
        <taxon>Bacteria</taxon>
        <taxon>Pseudomonadati</taxon>
        <taxon>Planctomycetota</taxon>
        <taxon>Planctomycetia</taxon>
        <taxon>Pirellulales</taxon>
        <taxon>Pirellulaceae</taxon>
        <taxon>Blastopirellula</taxon>
    </lineage>
</organism>
<dbReference type="OrthoDB" id="9937133at2"/>
<evidence type="ECO:0000313" key="1">
    <source>
        <dbReference type="EMBL" id="EAQ78766.1"/>
    </source>
</evidence>
<dbReference type="HOGENOM" id="CLU_2647285_0_0_0"/>
<evidence type="ECO:0000313" key="2">
    <source>
        <dbReference type="Proteomes" id="UP000004358"/>
    </source>
</evidence>
<dbReference type="Proteomes" id="UP000004358">
    <property type="component" value="Unassembled WGS sequence"/>
</dbReference>
<comment type="caution">
    <text evidence="1">The sequence shown here is derived from an EMBL/GenBank/DDBJ whole genome shotgun (WGS) entry which is preliminary data.</text>
</comment>
<dbReference type="STRING" id="314230.DSM3645_29731"/>
<accession>A3ZXH6</accession>
<dbReference type="AlphaFoldDB" id="A3ZXH6"/>
<name>A3ZXH6_9BACT</name>
<dbReference type="RefSeq" id="WP_002653898.1">
    <property type="nucleotide sequence ID" value="NZ_CH672376.1"/>
</dbReference>
<dbReference type="EMBL" id="AANZ01000018">
    <property type="protein sequence ID" value="EAQ78766.1"/>
    <property type="molecule type" value="Genomic_DNA"/>
</dbReference>
<reference evidence="1 2" key="1">
    <citation type="submission" date="2006-02" db="EMBL/GenBank/DDBJ databases">
        <authorList>
            <person name="Amann R."/>
            <person name="Ferriera S."/>
            <person name="Johnson J."/>
            <person name="Kravitz S."/>
            <person name="Halpern A."/>
            <person name="Remington K."/>
            <person name="Beeson K."/>
            <person name="Tran B."/>
            <person name="Rogers Y.-H."/>
            <person name="Friedman R."/>
            <person name="Venter J.C."/>
        </authorList>
    </citation>
    <scope>NUCLEOTIDE SEQUENCE [LARGE SCALE GENOMIC DNA]</scope>
    <source>
        <strain evidence="1 2">DSM 3645</strain>
    </source>
</reference>
<protein>
    <submittedName>
        <fullName evidence="1">Uncharacterized protein</fullName>
    </submittedName>
</protein>
<gene>
    <name evidence="1" type="ORF">DSM3645_29731</name>
</gene>
<sequence length="76" mass="8742">MLNSLCDEMPKLTNDEIQARCEAIRMNWSSSEKIKRKIDGERRIRALDRTLRQGSVEVNPRRSYAGVVHLARMIAG</sequence>
<proteinExistence type="predicted"/>